<accession>A2A0M2</accession>
<protein>
    <submittedName>
        <fullName evidence="5">ABC transporter ATP-binding protein</fullName>
    </submittedName>
</protein>
<dbReference type="Proteomes" id="UP000004095">
    <property type="component" value="Unassembled WGS sequence"/>
</dbReference>
<evidence type="ECO:0000256" key="3">
    <source>
        <dbReference type="SAM" id="MobiDB-lite"/>
    </source>
</evidence>
<keyword evidence="1" id="KW-0547">Nucleotide-binding</keyword>
<keyword evidence="6" id="KW-1185">Reference proteome</keyword>
<dbReference type="InterPro" id="IPR032524">
    <property type="entry name" value="ABC_tran_C"/>
</dbReference>
<evidence type="ECO:0000313" key="5">
    <source>
        <dbReference type="EMBL" id="EAY23816.1"/>
    </source>
</evidence>
<dbReference type="CDD" id="cd03221">
    <property type="entry name" value="ABCF_EF-3"/>
    <property type="match status" value="1"/>
</dbReference>
<evidence type="ECO:0000259" key="4">
    <source>
        <dbReference type="PROSITE" id="PS50893"/>
    </source>
</evidence>
<organism evidence="5 6">
    <name type="scientific">Microscilla marina ATCC 23134</name>
    <dbReference type="NCBI Taxonomy" id="313606"/>
    <lineage>
        <taxon>Bacteria</taxon>
        <taxon>Pseudomonadati</taxon>
        <taxon>Bacteroidota</taxon>
        <taxon>Cytophagia</taxon>
        <taxon>Cytophagales</taxon>
        <taxon>Microscillaceae</taxon>
        <taxon>Microscilla</taxon>
    </lineage>
</organism>
<dbReference type="GO" id="GO:0016887">
    <property type="term" value="F:ATP hydrolysis activity"/>
    <property type="evidence" value="ECO:0007669"/>
    <property type="project" value="InterPro"/>
</dbReference>
<dbReference type="InterPro" id="IPR003593">
    <property type="entry name" value="AAA+_ATPase"/>
</dbReference>
<evidence type="ECO:0000313" key="6">
    <source>
        <dbReference type="Proteomes" id="UP000004095"/>
    </source>
</evidence>
<dbReference type="PANTHER" id="PTHR42855:SF1">
    <property type="entry name" value="ABC TRANSPORTER DOMAIN-CONTAINING PROTEIN"/>
    <property type="match status" value="1"/>
</dbReference>
<sequence>MVENFSYVFQRRERIGIVGQNGVGKSTFLNLLTGKIQPDSGEITKGETIVYGYYTQEGIKLPEDKRVIEVVQEIAEEIELDKGQKLSPAQLLERFLFDRDKQYNYVSTLSGGERRRLYLLTVLVQNPNFLILDEPTNDLDLLTLNVLEEFLTDFGGCLIIVTHDRYFMDKLVDHLFVFEGEGFIRDFNGKYREYREFKHLQELEKEKEKKESKQGKQKEEKSTKKTADDTQKRKLSYKEQKEYEGLEQEIEQLEEKKDELTEKLNSGTLDHEELQNTSQKLGEIIDLIDSKTERWLELAEFI</sequence>
<dbReference type="GO" id="GO:0005524">
    <property type="term" value="F:ATP binding"/>
    <property type="evidence" value="ECO:0007669"/>
    <property type="project" value="UniProtKB-KW"/>
</dbReference>
<keyword evidence="2 5" id="KW-0067">ATP-binding</keyword>
<gene>
    <name evidence="5" type="ORF">M23134_02784</name>
</gene>
<dbReference type="PANTHER" id="PTHR42855">
    <property type="entry name" value="ABC TRANSPORTER ATP-BINDING SUBUNIT"/>
    <property type="match status" value="1"/>
</dbReference>
<evidence type="ECO:0000256" key="2">
    <source>
        <dbReference type="ARBA" id="ARBA00022840"/>
    </source>
</evidence>
<dbReference type="eggNOG" id="COG0488">
    <property type="taxonomic scope" value="Bacteria"/>
</dbReference>
<feature type="domain" description="ABC transporter" evidence="4">
    <location>
        <begin position="1"/>
        <end position="205"/>
    </location>
</feature>
<dbReference type="RefSeq" id="WP_002706255.1">
    <property type="nucleotide sequence ID" value="NZ_AAWS01000118.1"/>
</dbReference>
<name>A2A0M2_MICM2</name>
<dbReference type="InterPro" id="IPR027417">
    <property type="entry name" value="P-loop_NTPase"/>
</dbReference>
<dbReference type="EMBL" id="AAWS01000118">
    <property type="protein sequence ID" value="EAY23816.1"/>
    <property type="molecule type" value="Genomic_DNA"/>
</dbReference>
<comment type="caution">
    <text evidence="5">The sequence shown here is derived from an EMBL/GenBank/DDBJ whole genome shotgun (WGS) entry which is preliminary data.</text>
</comment>
<dbReference type="Gene3D" id="3.40.50.300">
    <property type="entry name" value="P-loop containing nucleotide triphosphate hydrolases"/>
    <property type="match status" value="1"/>
</dbReference>
<dbReference type="AlphaFoldDB" id="A2A0M2"/>
<reference evidence="5 6" key="1">
    <citation type="submission" date="2007-01" db="EMBL/GenBank/DDBJ databases">
        <authorList>
            <person name="Haygood M."/>
            <person name="Podell S."/>
            <person name="Anderson C."/>
            <person name="Hopkinson B."/>
            <person name="Roe K."/>
            <person name="Barbeau K."/>
            <person name="Gaasterland T."/>
            <person name="Ferriera S."/>
            <person name="Johnson J."/>
            <person name="Kravitz S."/>
            <person name="Beeson K."/>
            <person name="Sutton G."/>
            <person name="Rogers Y.-H."/>
            <person name="Friedman R."/>
            <person name="Frazier M."/>
            <person name="Venter J.C."/>
        </authorList>
    </citation>
    <scope>NUCLEOTIDE SEQUENCE [LARGE SCALE GENOMIC DNA]</scope>
    <source>
        <strain evidence="5 6">ATCC 23134</strain>
    </source>
</reference>
<dbReference type="Pfam" id="PF16326">
    <property type="entry name" value="ABC_tran_CTD"/>
    <property type="match status" value="1"/>
</dbReference>
<dbReference type="PROSITE" id="PS50893">
    <property type="entry name" value="ABC_TRANSPORTER_2"/>
    <property type="match status" value="1"/>
</dbReference>
<dbReference type="Gene3D" id="1.10.287.380">
    <property type="entry name" value="Valyl-tRNA synthetase, C-terminal domain"/>
    <property type="match status" value="1"/>
</dbReference>
<dbReference type="InterPro" id="IPR051309">
    <property type="entry name" value="ABCF_ATPase"/>
</dbReference>
<proteinExistence type="predicted"/>
<dbReference type="SMART" id="SM00382">
    <property type="entry name" value="AAA"/>
    <property type="match status" value="1"/>
</dbReference>
<feature type="region of interest" description="Disordered" evidence="3">
    <location>
        <begin position="205"/>
        <end position="246"/>
    </location>
</feature>
<evidence type="ECO:0000256" key="1">
    <source>
        <dbReference type="ARBA" id="ARBA00022741"/>
    </source>
</evidence>
<dbReference type="InterPro" id="IPR003439">
    <property type="entry name" value="ABC_transporter-like_ATP-bd"/>
</dbReference>
<dbReference type="InterPro" id="IPR037118">
    <property type="entry name" value="Val-tRNA_synth_C_sf"/>
</dbReference>
<dbReference type="SUPFAM" id="SSF52540">
    <property type="entry name" value="P-loop containing nucleoside triphosphate hydrolases"/>
    <property type="match status" value="1"/>
</dbReference>
<feature type="region of interest" description="Disordered" evidence="3">
    <location>
        <begin position="257"/>
        <end position="276"/>
    </location>
</feature>
<dbReference type="Pfam" id="PF00005">
    <property type="entry name" value="ABC_tran"/>
    <property type="match status" value="1"/>
</dbReference>
<dbReference type="GO" id="GO:0003677">
    <property type="term" value="F:DNA binding"/>
    <property type="evidence" value="ECO:0007669"/>
    <property type="project" value="InterPro"/>
</dbReference>
<feature type="compositionally biased region" description="Basic and acidic residues" evidence="3">
    <location>
        <begin position="205"/>
        <end position="244"/>
    </location>
</feature>